<dbReference type="SMART" id="SM00409">
    <property type="entry name" value="IG"/>
    <property type="match status" value="4"/>
</dbReference>
<evidence type="ECO:0000313" key="5">
    <source>
        <dbReference type="Proteomes" id="UP001163046"/>
    </source>
</evidence>
<dbReference type="PROSITE" id="PS50835">
    <property type="entry name" value="IG_LIKE"/>
    <property type="match status" value="2"/>
</dbReference>
<dbReference type="AlphaFoldDB" id="A0A9W9ZCD6"/>
<dbReference type="GO" id="GO:0007156">
    <property type="term" value="P:homophilic cell adhesion via plasma membrane adhesion molecules"/>
    <property type="evidence" value="ECO:0007669"/>
    <property type="project" value="TreeGrafter"/>
</dbReference>
<dbReference type="CDD" id="cd00096">
    <property type="entry name" value="Ig"/>
    <property type="match status" value="1"/>
</dbReference>
<dbReference type="InterPro" id="IPR036179">
    <property type="entry name" value="Ig-like_dom_sf"/>
</dbReference>
<dbReference type="InterPro" id="IPR050958">
    <property type="entry name" value="Cell_Adh-Cytoskel_Orgn"/>
</dbReference>
<dbReference type="SMART" id="SM00408">
    <property type="entry name" value="IGc2"/>
    <property type="match status" value="3"/>
</dbReference>
<dbReference type="GO" id="GO:0005886">
    <property type="term" value="C:plasma membrane"/>
    <property type="evidence" value="ECO:0007669"/>
    <property type="project" value="TreeGrafter"/>
</dbReference>
<accession>A0A9W9ZCD6</accession>
<dbReference type="EMBL" id="MU826377">
    <property type="protein sequence ID" value="KAJ7377514.1"/>
    <property type="molecule type" value="Genomic_DNA"/>
</dbReference>
<feature type="domain" description="Ig-like" evidence="3">
    <location>
        <begin position="273"/>
        <end position="367"/>
    </location>
</feature>
<dbReference type="InterPro" id="IPR003598">
    <property type="entry name" value="Ig_sub2"/>
</dbReference>
<evidence type="ECO:0000259" key="3">
    <source>
        <dbReference type="PROSITE" id="PS50835"/>
    </source>
</evidence>
<evidence type="ECO:0000313" key="4">
    <source>
        <dbReference type="EMBL" id="KAJ7377514.1"/>
    </source>
</evidence>
<dbReference type="Proteomes" id="UP001163046">
    <property type="component" value="Unassembled WGS sequence"/>
</dbReference>
<dbReference type="InterPro" id="IPR007110">
    <property type="entry name" value="Ig-like_dom"/>
</dbReference>
<dbReference type="Gene3D" id="2.60.40.10">
    <property type="entry name" value="Immunoglobulins"/>
    <property type="match status" value="3"/>
</dbReference>
<keyword evidence="1" id="KW-0732">Signal</keyword>
<evidence type="ECO:0000256" key="2">
    <source>
        <dbReference type="ARBA" id="ARBA00023157"/>
    </source>
</evidence>
<keyword evidence="2" id="KW-1015">Disulfide bond</keyword>
<gene>
    <name evidence="4" type="primary">HMCN1_33</name>
    <name evidence="4" type="ORF">OS493_028497</name>
</gene>
<protein>
    <submittedName>
        <fullName evidence="4">Hemicentin-1</fullName>
    </submittedName>
</protein>
<dbReference type="SUPFAM" id="SSF48726">
    <property type="entry name" value="Immunoglobulin"/>
    <property type="match status" value="3"/>
</dbReference>
<dbReference type="PANTHER" id="PTHR45080:SF8">
    <property type="entry name" value="IG-LIKE DOMAIN-CONTAINING PROTEIN"/>
    <property type="match status" value="1"/>
</dbReference>
<dbReference type="PANTHER" id="PTHR45080">
    <property type="entry name" value="CONTACTIN 5"/>
    <property type="match status" value="1"/>
</dbReference>
<organism evidence="4 5">
    <name type="scientific">Desmophyllum pertusum</name>
    <dbReference type="NCBI Taxonomy" id="174260"/>
    <lineage>
        <taxon>Eukaryota</taxon>
        <taxon>Metazoa</taxon>
        <taxon>Cnidaria</taxon>
        <taxon>Anthozoa</taxon>
        <taxon>Hexacorallia</taxon>
        <taxon>Scleractinia</taxon>
        <taxon>Caryophylliina</taxon>
        <taxon>Caryophylliidae</taxon>
        <taxon>Desmophyllum</taxon>
    </lineage>
</organism>
<dbReference type="OrthoDB" id="5989413at2759"/>
<feature type="domain" description="Ig-like" evidence="3">
    <location>
        <begin position="55"/>
        <end position="169"/>
    </location>
</feature>
<dbReference type="Pfam" id="PF13927">
    <property type="entry name" value="Ig_3"/>
    <property type="match status" value="2"/>
</dbReference>
<dbReference type="InterPro" id="IPR013783">
    <property type="entry name" value="Ig-like_fold"/>
</dbReference>
<reference evidence="4" key="1">
    <citation type="submission" date="2023-01" db="EMBL/GenBank/DDBJ databases">
        <title>Genome assembly of the deep-sea coral Lophelia pertusa.</title>
        <authorList>
            <person name="Herrera S."/>
            <person name="Cordes E."/>
        </authorList>
    </citation>
    <scope>NUCLEOTIDE SEQUENCE</scope>
    <source>
        <strain evidence="4">USNM1676648</strain>
        <tissue evidence="4">Polyp</tissue>
    </source>
</reference>
<evidence type="ECO:0000256" key="1">
    <source>
        <dbReference type="ARBA" id="ARBA00022729"/>
    </source>
</evidence>
<comment type="caution">
    <text evidence="4">The sequence shown here is derived from an EMBL/GenBank/DDBJ whole genome shotgun (WGS) entry which is preliminary data.</text>
</comment>
<name>A0A9W9ZCD6_9CNID</name>
<sequence length="374" mass="41810">MVTNVIDQADNLVKAILTITNARPEDGGDYKCVVTAFNKQDYKLTSIRVDAPMPPTINDYTGETTITEGMEKVLKCVAKGAPKPNAAWYRNGKELNTTDCHVTPNDKSCDDVIYEVYEDNPSSSLHSTYNNQVLKIRSALYPRDQGKFECIATNGQLPNDNLVIDLNVQRLAFLKKPHIVLEGYLSRNSRIDCSTNDGNATVSLLHKYHPLAAFTERQLKSNKLSRKGQVFKLLNLDVGDAGIYACEARSQASKVIRWPHGTGYLFLSRARLPDFFVLKPEQPILVLKGEDANVTCESEGIAVTKLRWKKQTSSSYVSVPDNMVTIVKDRSTNRVRAILKITNAQMQDGGVYKCVLRVFGKKDYKLTRIVIGEI</sequence>
<dbReference type="InterPro" id="IPR003599">
    <property type="entry name" value="Ig_sub"/>
</dbReference>
<proteinExistence type="predicted"/>
<keyword evidence="5" id="KW-1185">Reference proteome</keyword>